<sequence>MRSVFWIFHILILATLLLAFNACSKTPEEKAIEGYLKGLFAGDLNEFVKYSSYGYALDSMGQRNLANLFVTAETARAKESGEYQKVKILALTHLPHNEDSMPTANAQVRIIFGTKTLETTLELVYANFDRWLINTMISLEPHILEQFQTMRDPVVH</sequence>
<name>A0A650F343_9HELI</name>
<dbReference type="AlphaFoldDB" id="A0A650F343"/>
<accession>A0A650F343</accession>
<organism evidence="1">
    <name type="scientific">uncultured Helicobacter sp</name>
    <dbReference type="NCBI Taxonomy" id="175537"/>
    <lineage>
        <taxon>Bacteria</taxon>
        <taxon>Pseudomonadati</taxon>
        <taxon>Campylobacterota</taxon>
        <taxon>Epsilonproteobacteria</taxon>
        <taxon>Campylobacterales</taxon>
        <taxon>Helicobacteraceae</taxon>
        <taxon>Helicobacter</taxon>
        <taxon>environmental samples</taxon>
    </lineage>
</organism>
<protein>
    <recommendedName>
        <fullName evidence="2">DUF4878 domain-containing protein</fullName>
    </recommendedName>
</protein>
<reference evidence="1" key="1">
    <citation type="journal article" date="2020" name="J. ISSAAS">
        <title>Lactobacilli and other gastrointestinal microbiota of Peromyscus leucopus, reservoir host for agents of Lyme disease and other zoonoses in North America.</title>
        <authorList>
            <person name="Milovic A."/>
            <person name="Bassam K."/>
            <person name="Shao H."/>
            <person name="Chatzistamou I."/>
            <person name="Tufts D.M."/>
            <person name="Diuk-Wasser M."/>
            <person name="Barbour A.G."/>
        </authorList>
    </citation>
    <scope>NUCLEOTIDE SEQUENCE</scope>
    <source>
        <strain evidence="1">LL4</strain>
    </source>
</reference>
<dbReference type="EMBL" id="MN577568">
    <property type="protein sequence ID" value="QGT50255.1"/>
    <property type="molecule type" value="Genomic_DNA"/>
</dbReference>
<proteinExistence type="predicted"/>
<gene>
    <name evidence="1" type="ORF">Helico6505_0870</name>
</gene>
<dbReference type="Gene3D" id="3.10.450.50">
    <property type="match status" value="1"/>
</dbReference>
<evidence type="ECO:0000313" key="1">
    <source>
        <dbReference type="EMBL" id="QGT50255.1"/>
    </source>
</evidence>
<evidence type="ECO:0008006" key="2">
    <source>
        <dbReference type="Google" id="ProtNLM"/>
    </source>
</evidence>